<dbReference type="GO" id="GO:0051604">
    <property type="term" value="P:protein maturation"/>
    <property type="evidence" value="ECO:0007669"/>
    <property type="project" value="UniProtKB-ARBA"/>
</dbReference>
<dbReference type="GO" id="GO:0005737">
    <property type="term" value="C:cytoplasm"/>
    <property type="evidence" value="ECO:0007669"/>
    <property type="project" value="UniProtKB-SubCell"/>
</dbReference>
<gene>
    <name evidence="15" type="ORF">GSTENG00025042001</name>
</gene>
<dbReference type="PANTHER" id="PTHR19282">
    <property type="entry name" value="TETRASPANIN"/>
    <property type="match status" value="1"/>
</dbReference>
<dbReference type="GO" id="GO:0005886">
    <property type="term" value="C:plasma membrane"/>
    <property type="evidence" value="ECO:0007669"/>
    <property type="project" value="UniProtKB-SubCell"/>
</dbReference>
<comment type="similarity">
    <text evidence="4">Belongs to the tetraspanin (TM4SF) family.</text>
</comment>
<keyword evidence="9 14" id="KW-1133">Transmembrane helix</keyword>
<accession>Q4S2K2</accession>
<dbReference type="KEGG" id="tng:GSTEN00025042G001"/>
<feature type="non-terminal residue" evidence="15">
    <location>
        <position position="331"/>
    </location>
</feature>
<evidence type="ECO:0000256" key="4">
    <source>
        <dbReference type="ARBA" id="ARBA00006840"/>
    </source>
</evidence>
<reference evidence="15" key="1">
    <citation type="journal article" date="2004" name="Nature">
        <title>Genome duplication in the teleost fish Tetraodon nigroviridis reveals the early vertebrate proto-karyotype.</title>
        <authorList>
            <person name="Jaillon O."/>
            <person name="Aury J.-M."/>
            <person name="Brunet F."/>
            <person name="Petit J.-L."/>
            <person name="Stange-Thomann N."/>
            <person name="Mauceli E."/>
            <person name="Bouneau L."/>
            <person name="Fischer C."/>
            <person name="Ozouf-Costaz C."/>
            <person name="Bernot A."/>
            <person name="Nicaud S."/>
            <person name="Jaffe D."/>
            <person name="Fisher S."/>
            <person name="Lutfalla G."/>
            <person name="Dossat C."/>
            <person name="Segurens B."/>
            <person name="Dasilva C."/>
            <person name="Salanoubat M."/>
            <person name="Levy M."/>
            <person name="Boudet N."/>
            <person name="Castellano S."/>
            <person name="Anthouard V."/>
            <person name="Jubin C."/>
            <person name="Castelli V."/>
            <person name="Katinka M."/>
            <person name="Vacherie B."/>
            <person name="Biemont C."/>
            <person name="Skalli Z."/>
            <person name="Cattolico L."/>
            <person name="Poulain J."/>
            <person name="De Berardinis V."/>
            <person name="Cruaud C."/>
            <person name="Duprat S."/>
            <person name="Brottier P."/>
            <person name="Coutanceau J.-P."/>
            <person name="Gouzy J."/>
            <person name="Parra G."/>
            <person name="Lardier G."/>
            <person name="Chapple C."/>
            <person name="McKernan K.J."/>
            <person name="McEwan P."/>
            <person name="Bosak S."/>
            <person name="Kellis M."/>
            <person name="Volff J.-N."/>
            <person name="Guigo R."/>
            <person name="Zody M.C."/>
            <person name="Mesirov J."/>
            <person name="Lindblad-Toh K."/>
            <person name="Birren B."/>
            <person name="Nusbaum C."/>
            <person name="Kahn D."/>
            <person name="Robinson-Rechavi M."/>
            <person name="Laudet V."/>
            <person name="Schachter V."/>
            <person name="Quetier F."/>
            <person name="Saurin W."/>
            <person name="Scarpelli C."/>
            <person name="Wincker P."/>
            <person name="Lander E.S."/>
            <person name="Weissenbach J."/>
            <person name="Roest Crollius H."/>
        </authorList>
    </citation>
    <scope>NUCLEOTIDE SEQUENCE [LARGE SCALE GENOMIC DNA]</scope>
</reference>
<evidence type="ECO:0000256" key="14">
    <source>
        <dbReference type="SAM" id="Phobius"/>
    </source>
</evidence>
<evidence type="ECO:0000256" key="10">
    <source>
        <dbReference type="ARBA" id="ARBA00023136"/>
    </source>
</evidence>
<feature type="transmembrane region" description="Helical" evidence="14">
    <location>
        <begin position="20"/>
        <end position="41"/>
    </location>
</feature>
<dbReference type="PANTHER" id="PTHR19282:SF261">
    <property type="entry name" value="TETRASPANIN-14"/>
    <property type="match status" value="1"/>
</dbReference>
<evidence type="ECO:0000256" key="2">
    <source>
        <dbReference type="ARBA" id="ARBA00004536"/>
    </source>
</evidence>
<dbReference type="SUPFAM" id="SSF48652">
    <property type="entry name" value="Tetraspanin"/>
    <property type="match status" value="1"/>
</dbReference>
<dbReference type="CDD" id="cd03159">
    <property type="entry name" value="TM4SF9_like_LEL"/>
    <property type="match status" value="1"/>
</dbReference>
<name>Q4S2K2_TETNG</name>
<feature type="transmembrane region" description="Helical" evidence="14">
    <location>
        <begin position="93"/>
        <end position="115"/>
    </location>
</feature>
<protein>
    <recommendedName>
        <fullName evidence="13">Tetraspanin-33</fullName>
    </recommendedName>
</protein>
<feature type="transmembrane region" description="Helical" evidence="14">
    <location>
        <begin position="61"/>
        <end position="81"/>
    </location>
</feature>
<evidence type="ECO:0000256" key="7">
    <source>
        <dbReference type="ARBA" id="ARBA00022692"/>
    </source>
</evidence>
<evidence type="ECO:0000256" key="12">
    <source>
        <dbReference type="ARBA" id="ARBA00023180"/>
    </source>
</evidence>
<keyword evidence="7 14" id="KW-0812">Transmembrane</keyword>
<keyword evidence="11" id="KW-1015">Disulfide bond</keyword>
<dbReference type="GO" id="GO:0005912">
    <property type="term" value="C:adherens junction"/>
    <property type="evidence" value="ECO:0007669"/>
    <property type="project" value="UniProtKB-SubCell"/>
</dbReference>
<dbReference type="PROSITE" id="PS00421">
    <property type="entry name" value="TM4_1"/>
    <property type="match status" value="1"/>
</dbReference>
<dbReference type="FunFam" id="1.10.1450.10:FF:000007">
    <property type="entry name" value="Tetraspanin"/>
    <property type="match status" value="1"/>
</dbReference>
<dbReference type="InterPro" id="IPR018503">
    <property type="entry name" value="Tetraspanin_CS"/>
</dbReference>
<dbReference type="Pfam" id="PF00335">
    <property type="entry name" value="Tetraspanin"/>
    <property type="match status" value="1"/>
</dbReference>
<evidence type="ECO:0000256" key="9">
    <source>
        <dbReference type="ARBA" id="ARBA00022989"/>
    </source>
</evidence>
<evidence type="ECO:0000256" key="6">
    <source>
        <dbReference type="ARBA" id="ARBA00022490"/>
    </source>
</evidence>
<dbReference type="GO" id="GO:0046930">
    <property type="term" value="C:pore complex"/>
    <property type="evidence" value="ECO:0007669"/>
    <property type="project" value="UniProtKB-ARBA"/>
</dbReference>
<evidence type="ECO:0000256" key="8">
    <source>
        <dbReference type="ARBA" id="ARBA00022949"/>
    </source>
</evidence>
<sequence>MYYYRYENAEVSCCYKYLMFTYNIIFWLAGAAFIAIGFWAWSEKGILMDLTKVTQLHGFDPVWLVLLVGGITFTLGFAGCVGALRENICLLKFFTGLIGLIFILELTVAVLAVVFQSQVKEWFSEFFLDNIRGYRDDSDLQNLIDSLQKMNHCCGAREPDDWDHNVYFGCNETNLSRKKCGVPFSCCIFDPADTVVNSQCGYDVRKKPKAEWANHIYTKGCIAALEDWLPRNLYTVAIVFVVISLLQVPFVCVHPHEQTEGAGLQKPRWKFPVKNFSSLRRRYLCVNHPQMLASVTGSDVLKVTYRCVLFDQMVGIYLAKTLISDIEKVKF</sequence>
<keyword evidence="12" id="KW-0325">Glycoprotein</keyword>
<reference evidence="15" key="2">
    <citation type="submission" date="2004-02" db="EMBL/GenBank/DDBJ databases">
        <authorList>
            <consortium name="Genoscope"/>
            <consortium name="Whitehead Institute Centre for Genome Research"/>
        </authorList>
    </citation>
    <scope>NUCLEOTIDE SEQUENCE</scope>
</reference>
<keyword evidence="6" id="KW-0963">Cytoplasm</keyword>
<dbReference type="AlphaFoldDB" id="Q4S2K2"/>
<dbReference type="InterPro" id="IPR018499">
    <property type="entry name" value="Tetraspanin/Peripherin"/>
</dbReference>
<dbReference type="EMBL" id="CAAE01014760">
    <property type="protein sequence ID" value="CAG05130.1"/>
    <property type="molecule type" value="Genomic_DNA"/>
</dbReference>
<dbReference type="GO" id="GO:0072659">
    <property type="term" value="P:protein localization to plasma membrane"/>
    <property type="evidence" value="ECO:0007669"/>
    <property type="project" value="UniProtKB-ARBA"/>
</dbReference>
<proteinExistence type="inferred from homology"/>
<evidence type="ECO:0000256" key="13">
    <source>
        <dbReference type="ARBA" id="ARBA00040369"/>
    </source>
</evidence>
<dbReference type="OrthoDB" id="2014092at2759"/>
<dbReference type="InterPro" id="IPR008952">
    <property type="entry name" value="Tetraspanin_EC2_sf"/>
</dbReference>
<dbReference type="GO" id="GO:0019899">
    <property type="term" value="F:enzyme binding"/>
    <property type="evidence" value="ECO:0007669"/>
    <property type="project" value="UniProtKB-ARBA"/>
</dbReference>
<comment type="subcellular location">
    <subcellularLocation>
        <location evidence="2">Cell junction</location>
        <location evidence="2">Adherens junction</location>
    </subcellularLocation>
    <subcellularLocation>
        <location evidence="3">Cell membrane</location>
        <topology evidence="3">Multi-pass membrane protein</topology>
    </subcellularLocation>
    <subcellularLocation>
        <location evidence="1">Cytoplasm</location>
    </subcellularLocation>
</comment>
<evidence type="ECO:0000256" key="11">
    <source>
        <dbReference type="ARBA" id="ARBA00023157"/>
    </source>
</evidence>
<evidence type="ECO:0000256" key="3">
    <source>
        <dbReference type="ARBA" id="ARBA00004651"/>
    </source>
</evidence>
<organism evidence="15">
    <name type="scientific">Tetraodon nigroviridis</name>
    <name type="common">Spotted green pufferfish</name>
    <name type="synonym">Chelonodon nigroviridis</name>
    <dbReference type="NCBI Taxonomy" id="99883"/>
    <lineage>
        <taxon>Eukaryota</taxon>
        <taxon>Metazoa</taxon>
        <taxon>Chordata</taxon>
        <taxon>Craniata</taxon>
        <taxon>Vertebrata</taxon>
        <taxon>Euteleostomi</taxon>
        <taxon>Actinopterygii</taxon>
        <taxon>Neopterygii</taxon>
        <taxon>Teleostei</taxon>
        <taxon>Neoteleostei</taxon>
        <taxon>Acanthomorphata</taxon>
        <taxon>Eupercaria</taxon>
        <taxon>Tetraodontiformes</taxon>
        <taxon>Tetradontoidea</taxon>
        <taxon>Tetraodontidae</taxon>
        <taxon>Tetraodon</taxon>
    </lineage>
</organism>
<dbReference type="PRINTS" id="PR00259">
    <property type="entry name" value="TMFOUR"/>
</dbReference>
<keyword evidence="8" id="KW-0965">Cell junction</keyword>
<evidence type="ECO:0000313" key="15">
    <source>
        <dbReference type="EMBL" id="CAG05130.1"/>
    </source>
</evidence>
<evidence type="ECO:0000256" key="5">
    <source>
        <dbReference type="ARBA" id="ARBA00022475"/>
    </source>
</evidence>
<keyword evidence="10 14" id="KW-0472">Membrane</keyword>
<comment type="caution">
    <text evidence="15">The sequence shown here is derived from an EMBL/GenBank/DDBJ whole genome shotgun (WGS) entry which is preliminary data.</text>
</comment>
<dbReference type="Gene3D" id="1.10.1450.10">
    <property type="entry name" value="Tetraspanin"/>
    <property type="match status" value="1"/>
</dbReference>
<dbReference type="GO" id="GO:0046931">
    <property type="term" value="P:pore complex assembly"/>
    <property type="evidence" value="ECO:0007669"/>
    <property type="project" value="UniProtKB-ARBA"/>
</dbReference>
<keyword evidence="5" id="KW-1003">Cell membrane</keyword>
<evidence type="ECO:0000256" key="1">
    <source>
        <dbReference type="ARBA" id="ARBA00004496"/>
    </source>
</evidence>